<keyword evidence="5" id="KW-0732">Signal</keyword>
<accession>A0A845I526</accession>
<dbReference type="GO" id="GO:0009279">
    <property type="term" value="C:cell outer membrane"/>
    <property type="evidence" value="ECO:0007669"/>
    <property type="project" value="UniProtKB-SubCell"/>
</dbReference>
<keyword evidence="7" id="KW-0998">Cell outer membrane</keyword>
<evidence type="ECO:0000313" key="8">
    <source>
        <dbReference type="EMBL" id="MYN47175.1"/>
    </source>
</evidence>
<reference evidence="8" key="1">
    <citation type="submission" date="2019-12" db="EMBL/GenBank/DDBJ databases">
        <title>Novel species isolated from a subtropical stream in China.</title>
        <authorList>
            <person name="Lu H."/>
        </authorList>
    </citation>
    <scope>NUCLEOTIDE SEQUENCE [LARGE SCALE GENOMIC DNA]</scope>
    <source>
        <strain evidence="8">FT93W</strain>
    </source>
</reference>
<evidence type="ECO:0000256" key="7">
    <source>
        <dbReference type="ARBA" id="ARBA00023237"/>
    </source>
</evidence>
<dbReference type="Pfam" id="PF03349">
    <property type="entry name" value="Toluene_X"/>
    <property type="match status" value="1"/>
</dbReference>
<evidence type="ECO:0000256" key="2">
    <source>
        <dbReference type="ARBA" id="ARBA00008163"/>
    </source>
</evidence>
<organism evidence="8 9">
    <name type="scientific">Duganella fentianensis</name>
    <dbReference type="NCBI Taxonomy" id="2692177"/>
    <lineage>
        <taxon>Bacteria</taxon>
        <taxon>Pseudomonadati</taxon>
        <taxon>Pseudomonadota</taxon>
        <taxon>Betaproteobacteria</taxon>
        <taxon>Burkholderiales</taxon>
        <taxon>Oxalobacteraceae</taxon>
        <taxon>Telluria group</taxon>
        <taxon>Duganella</taxon>
    </lineage>
</organism>
<keyword evidence="4" id="KW-0812">Transmembrane</keyword>
<keyword evidence="9" id="KW-1185">Reference proteome</keyword>
<evidence type="ECO:0000256" key="4">
    <source>
        <dbReference type="ARBA" id="ARBA00022692"/>
    </source>
</evidence>
<name>A0A845I526_9BURK</name>
<dbReference type="Proteomes" id="UP000444316">
    <property type="component" value="Unassembled WGS sequence"/>
</dbReference>
<comment type="caution">
    <text evidence="8">The sequence shown here is derived from an EMBL/GenBank/DDBJ whole genome shotgun (WGS) entry which is preliminary data.</text>
</comment>
<sequence>MLPHLASPQTSIPRSAWASARAHARLRPAALAVAGALAAICGALWPQATQAALTENLTTSVVAMSLGNAVTADPPGIASIHFNPAGLARLTGDSESIHNFVASIRTSAAFTPGPNFDIGGWRDDPLSNTRTGPVRQIMFVPGYGVPGWRLPAVAVPGVGMAWNKAGSPWTFATDSYMSQAMSLDRTTDPNDPGQYQGRQEQIQRLVYLSPSVGYKYSDTLRFGVSVPIAHAAFVVDTNMRFPNELLGVFGQLQKGWCPEDGGNIIDVLGFGVCGGGKDGMVSPFKKAANMRLEMTAPFDPTINLGVLWEPNPRFALGVVYQGGSKTHYTGYYQFDTEPMLRNFVRGMNASLLGPIAGATLGFPSSIPATQKGNMSAIIPFPSHLQVGIKLRPIHLVQLNVDASYARWSEWDALRFQFDQSIKLLEVARLYGIPDSGKLVIPRGYRSLVNFAYGVQLFPMDRLTLRFGFEPRKTSVPNDKIDLLAPLPNTKLLSAGLNFKVSKNLDISVTGSYMKGRYNVPANTDCNLNCSNFLNIIYNPYAGQNVNGDIHVRYVGFEINKRF</sequence>
<dbReference type="SUPFAM" id="SSF56935">
    <property type="entry name" value="Porins"/>
    <property type="match status" value="1"/>
</dbReference>
<comment type="similarity">
    <text evidence="2">Belongs to the OmpP1/FadL family.</text>
</comment>
<dbReference type="RefSeq" id="WP_161036579.1">
    <property type="nucleotide sequence ID" value="NZ_WWCL01000004.1"/>
</dbReference>
<evidence type="ECO:0000256" key="6">
    <source>
        <dbReference type="ARBA" id="ARBA00023136"/>
    </source>
</evidence>
<dbReference type="PANTHER" id="PTHR35093:SF8">
    <property type="entry name" value="OUTER MEMBRANE PROTEIN NMB0088-RELATED"/>
    <property type="match status" value="1"/>
</dbReference>
<evidence type="ECO:0000256" key="1">
    <source>
        <dbReference type="ARBA" id="ARBA00004571"/>
    </source>
</evidence>
<dbReference type="InterPro" id="IPR005017">
    <property type="entry name" value="OMPP1/FadL/TodX"/>
</dbReference>
<gene>
    <name evidence="8" type="ORF">GTP23_19210</name>
</gene>
<keyword evidence="3" id="KW-1134">Transmembrane beta strand</keyword>
<dbReference type="GO" id="GO:0015483">
    <property type="term" value="F:long-chain fatty acid transporting porin activity"/>
    <property type="evidence" value="ECO:0007669"/>
    <property type="project" value="TreeGrafter"/>
</dbReference>
<dbReference type="Gene3D" id="2.40.160.60">
    <property type="entry name" value="Outer membrane protein transport protein (OMPP1/FadL/TodX)"/>
    <property type="match status" value="1"/>
</dbReference>
<evidence type="ECO:0000256" key="5">
    <source>
        <dbReference type="ARBA" id="ARBA00022729"/>
    </source>
</evidence>
<evidence type="ECO:0000313" key="9">
    <source>
        <dbReference type="Proteomes" id="UP000444316"/>
    </source>
</evidence>
<comment type="subcellular location">
    <subcellularLocation>
        <location evidence="1">Cell outer membrane</location>
        <topology evidence="1">Multi-pass membrane protein</topology>
    </subcellularLocation>
</comment>
<evidence type="ECO:0000256" key="3">
    <source>
        <dbReference type="ARBA" id="ARBA00022452"/>
    </source>
</evidence>
<proteinExistence type="inferred from homology"/>
<protein>
    <submittedName>
        <fullName evidence="8">Outer membrane transport protein</fullName>
    </submittedName>
</protein>
<dbReference type="EMBL" id="WWCL01000004">
    <property type="protein sequence ID" value="MYN47175.1"/>
    <property type="molecule type" value="Genomic_DNA"/>
</dbReference>
<dbReference type="PANTHER" id="PTHR35093">
    <property type="entry name" value="OUTER MEMBRANE PROTEIN NMB0088-RELATED"/>
    <property type="match status" value="1"/>
</dbReference>
<dbReference type="AlphaFoldDB" id="A0A845I526"/>
<keyword evidence="6" id="KW-0472">Membrane</keyword>